<reference evidence="1 2" key="1">
    <citation type="submission" date="2017-09" db="EMBL/GenBank/DDBJ databases">
        <title>Depth-based differentiation of microbial function through sediment-hosted aquifers and enrichment of novel symbionts in the deep terrestrial subsurface.</title>
        <authorList>
            <person name="Probst A.J."/>
            <person name="Ladd B."/>
            <person name="Jarett J.K."/>
            <person name="Geller-Mcgrath D.E."/>
            <person name="Sieber C.M."/>
            <person name="Emerson J.B."/>
            <person name="Anantharaman K."/>
            <person name="Thomas B.C."/>
            <person name="Malmstrom R."/>
            <person name="Stieglmeier M."/>
            <person name="Klingl A."/>
            <person name="Woyke T."/>
            <person name="Ryan C.M."/>
            <person name="Banfield J.F."/>
        </authorList>
    </citation>
    <scope>NUCLEOTIDE SEQUENCE [LARGE SCALE GENOMIC DNA]</scope>
    <source>
        <strain evidence="1">CG11_big_fil_rev_8_21_14_0_20_37_16</strain>
    </source>
</reference>
<accession>A0A2H0KK12</accession>
<dbReference type="AlphaFoldDB" id="A0A2H0KK12"/>
<gene>
    <name evidence="1" type="ORF">COV87_02515</name>
</gene>
<dbReference type="InterPro" id="IPR012657">
    <property type="entry name" value="23S_rRNA-intervening_sequence"/>
</dbReference>
<dbReference type="EMBL" id="PCVK01000073">
    <property type="protein sequence ID" value="PIQ71598.1"/>
    <property type="molecule type" value="Genomic_DNA"/>
</dbReference>
<dbReference type="Gene3D" id="1.20.1440.60">
    <property type="entry name" value="23S rRNA-intervening sequence"/>
    <property type="match status" value="1"/>
</dbReference>
<evidence type="ECO:0000313" key="2">
    <source>
        <dbReference type="Proteomes" id="UP000229497"/>
    </source>
</evidence>
<name>A0A2H0KK12_9BACT</name>
<dbReference type="PANTHER" id="PTHR38471:SF2">
    <property type="entry name" value="FOUR HELIX BUNDLE PROTEIN"/>
    <property type="match status" value="1"/>
</dbReference>
<dbReference type="CDD" id="cd16377">
    <property type="entry name" value="23S_rRNA_IVP_like"/>
    <property type="match status" value="1"/>
</dbReference>
<dbReference type="Proteomes" id="UP000229497">
    <property type="component" value="Unassembled WGS sequence"/>
</dbReference>
<dbReference type="NCBIfam" id="TIGR02436">
    <property type="entry name" value="four helix bundle protein"/>
    <property type="match status" value="1"/>
</dbReference>
<proteinExistence type="predicted"/>
<dbReference type="Pfam" id="PF05635">
    <property type="entry name" value="23S_rRNA_IVP"/>
    <property type="match status" value="1"/>
</dbReference>
<organism evidence="1 2">
    <name type="scientific">Candidatus Roizmanbacteria bacterium CG11_big_fil_rev_8_21_14_0_20_37_16</name>
    <dbReference type="NCBI Taxonomy" id="1974857"/>
    <lineage>
        <taxon>Bacteria</taxon>
        <taxon>Candidatus Roizmaniibacteriota</taxon>
    </lineage>
</organism>
<dbReference type="InterPro" id="IPR036583">
    <property type="entry name" value="23S_rRNA_IVS_sf"/>
</dbReference>
<dbReference type="PANTHER" id="PTHR38471">
    <property type="entry name" value="FOUR HELIX BUNDLE PROTEIN"/>
    <property type="match status" value="1"/>
</dbReference>
<protein>
    <submittedName>
        <fullName evidence="1">Four helix bundle protein</fullName>
    </submittedName>
</protein>
<comment type="caution">
    <text evidence="1">The sequence shown here is derived from an EMBL/GenBank/DDBJ whole genome shotgun (WGS) entry which is preliminary data.</text>
</comment>
<sequence>MYYEYYHMEDKNKQTNFHSQLRSKLDAYVHKVYDATLHFPKEEQFGVTSQLRRATLSIMLNYIEGFARKRKLVLKQFLETSYGSLKESKYLILFSYKRAYMEEKEYLVLSSMVDELGRMIWGILEKI</sequence>
<dbReference type="SUPFAM" id="SSF158446">
    <property type="entry name" value="IVS-encoded protein-like"/>
    <property type="match status" value="1"/>
</dbReference>
<evidence type="ECO:0000313" key="1">
    <source>
        <dbReference type="EMBL" id="PIQ71598.1"/>
    </source>
</evidence>